<dbReference type="RefSeq" id="WP_007786004.1">
    <property type="nucleotide sequence ID" value="NZ_CP026363.1"/>
</dbReference>
<dbReference type="EMBL" id="RHHN01000098">
    <property type="protein sequence ID" value="RNB47131.1"/>
    <property type="molecule type" value="Genomic_DNA"/>
</dbReference>
<protein>
    <submittedName>
        <fullName evidence="2">Uncharacterized protein</fullName>
    </submittedName>
</protein>
<name>A0A3M8A7Y6_9BACL</name>
<reference evidence="2 3" key="1">
    <citation type="submission" date="2018-10" db="EMBL/GenBank/DDBJ databases">
        <title>Phylogenomics of Brevibacillus.</title>
        <authorList>
            <person name="Dunlap C."/>
        </authorList>
    </citation>
    <scope>NUCLEOTIDE SEQUENCE [LARGE SCALE GENOMIC DNA]</scope>
    <source>
        <strain evidence="2 3">NRRL NRS 1219</strain>
    </source>
</reference>
<evidence type="ECO:0000256" key="1">
    <source>
        <dbReference type="SAM" id="MobiDB-lite"/>
    </source>
</evidence>
<gene>
    <name evidence="2" type="ORF">EB820_24735</name>
</gene>
<evidence type="ECO:0000313" key="3">
    <source>
        <dbReference type="Proteomes" id="UP000276178"/>
    </source>
</evidence>
<feature type="region of interest" description="Disordered" evidence="1">
    <location>
        <begin position="44"/>
        <end position="66"/>
    </location>
</feature>
<evidence type="ECO:0000313" key="2">
    <source>
        <dbReference type="EMBL" id="RNB47131.1"/>
    </source>
</evidence>
<dbReference type="GeneID" id="82809874"/>
<accession>A0A3M8A7Y6</accession>
<dbReference type="Proteomes" id="UP000276178">
    <property type="component" value="Unassembled WGS sequence"/>
</dbReference>
<proteinExistence type="predicted"/>
<comment type="caution">
    <text evidence="2">The sequence shown here is derived from an EMBL/GenBank/DDBJ whole genome shotgun (WGS) entry which is preliminary data.</text>
</comment>
<organism evidence="2 3">
    <name type="scientific">Brevibacillus agri</name>
    <dbReference type="NCBI Taxonomy" id="51101"/>
    <lineage>
        <taxon>Bacteria</taxon>
        <taxon>Bacillati</taxon>
        <taxon>Bacillota</taxon>
        <taxon>Bacilli</taxon>
        <taxon>Bacillales</taxon>
        <taxon>Paenibacillaceae</taxon>
        <taxon>Brevibacillus</taxon>
    </lineage>
</organism>
<dbReference type="AlphaFoldDB" id="A0A3M8A7Y6"/>
<sequence length="66" mass="7516">MMSMDYVQVLAAVVCFLVLVVAFKHVDLQIRINNILDLQLKANKEKEKEAESIEKKSDPPATDDRL</sequence>